<dbReference type="InParanoid" id="D8PV77"/>
<sequence>MGAHPRCTIEQDLPTLSEAKKPLPNLGREPTPFMYHPIDLAPLRVPEYTDQDVITPVHLRVLRAADANHWWLDWPVGVRHNYHRARRGDAVKRLQIVQERGHAHLTNWGALTVIASERSTCAGWAFLLGDLTLAQRRKLEGIAAVEPVWAPDGEWNCQDWVVSVMRKAVHAGVMDNGIVDDAIEEALAVPPACRLAYYG</sequence>
<accession>D8PV77</accession>
<dbReference type="GeneID" id="9595409"/>
<dbReference type="OMA" id="WVVNITE"/>
<organism evidence="2">
    <name type="scientific">Schizophyllum commune (strain H4-8 / FGSC 9210)</name>
    <name type="common">Split gill fungus</name>
    <dbReference type="NCBI Taxonomy" id="578458"/>
    <lineage>
        <taxon>Eukaryota</taxon>
        <taxon>Fungi</taxon>
        <taxon>Dikarya</taxon>
        <taxon>Basidiomycota</taxon>
        <taxon>Agaricomycotina</taxon>
        <taxon>Agaricomycetes</taxon>
        <taxon>Agaricomycetidae</taxon>
        <taxon>Agaricales</taxon>
        <taxon>Schizophyllaceae</taxon>
        <taxon>Schizophyllum</taxon>
    </lineage>
</organism>
<dbReference type="EMBL" id="GL377303">
    <property type="protein sequence ID" value="EFJ00823.1"/>
    <property type="molecule type" value="Genomic_DNA"/>
</dbReference>
<protein>
    <submittedName>
        <fullName evidence="1">Expressed protein</fullName>
    </submittedName>
</protein>
<keyword evidence="2" id="KW-1185">Reference proteome</keyword>
<dbReference type="Proteomes" id="UP000007431">
    <property type="component" value="Unassembled WGS sequence"/>
</dbReference>
<gene>
    <name evidence="1" type="ORF">SCHCODRAFT_84392</name>
</gene>
<dbReference type="VEuPathDB" id="FungiDB:SCHCODRAFT_02607979"/>
<reference evidence="1 2" key="1">
    <citation type="journal article" date="2010" name="Nat. Biotechnol.">
        <title>Genome sequence of the model mushroom Schizophyllum commune.</title>
        <authorList>
            <person name="Ohm R.A."/>
            <person name="de Jong J.F."/>
            <person name="Lugones L.G."/>
            <person name="Aerts A."/>
            <person name="Kothe E."/>
            <person name="Stajich J.E."/>
            <person name="de Vries R.P."/>
            <person name="Record E."/>
            <person name="Levasseur A."/>
            <person name="Baker S.E."/>
            <person name="Bartholomew K.A."/>
            <person name="Coutinho P.M."/>
            <person name="Erdmann S."/>
            <person name="Fowler T.J."/>
            <person name="Gathman A.C."/>
            <person name="Lombard V."/>
            <person name="Henrissat B."/>
            <person name="Knabe N."/>
            <person name="Kuees U."/>
            <person name="Lilly W.W."/>
            <person name="Lindquist E."/>
            <person name="Lucas S."/>
            <person name="Magnuson J.K."/>
            <person name="Piumi F."/>
            <person name="Raudaskoski M."/>
            <person name="Salamov A."/>
            <person name="Schmutz J."/>
            <person name="Schwarze F.W.M.R."/>
            <person name="vanKuyk P.A."/>
            <person name="Horton J.S."/>
            <person name="Grigoriev I.V."/>
            <person name="Woesten H.A.B."/>
        </authorList>
    </citation>
    <scope>NUCLEOTIDE SEQUENCE [LARGE SCALE GENOMIC DNA]</scope>
    <source>
        <strain evidence="2">H4-8 / FGSC 9210</strain>
    </source>
</reference>
<name>D8PV77_SCHCM</name>
<dbReference type="HOGENOM" id="CLU_101869_0_0_1"/>
<dbReference type="OrthoDB" id="37659at2759"/>
<evidence type="ECO:0000313" key="1">
    <source>
        <dbReference type="EMBL" id="EFJ00823.1"/>
    </source>
</evidence>
<dbReference type="AlphaFoldDB" id="D8PV77"/>
<dbReference type="RefSeq" id="XP_003035725.1">
    <property type="nucleotide sequence ID" value="XM_003035679.1"/>
</dbReference>
<evidence type="ECO:0000313" key="2">
    <source>
        <dbReference type="Proteomes" id="UP000007431"/>
    </source>
</evidence>
<dbReference type="KEGG" id="scm:SCHCO_02607979"/>
<proteinExistence type="predicted"/>
<dbReference type="eggNOG" id="ENOG502SZB0">
    <property type="taxonomic scope" value="Eukaryota"/>
</dbReference>